<evidence type="ECO:0000313" key="10">
    <source>
        <dbReference type="EMBL" id="TCS87336.1"/>
    </source>
</evidence>
<dbReference type="GO" id="GO:0004721">
    <property type="term" value="F:phosphoprotein phosphatase activity"/>
    <property type="evidence" value="ECO:0007669"/>
    <property type="project" value="TreeGrafter"/>
</dbReference>
<dbReference type="Pfam" id="PF02518">
    <property type="entry name" value="HATPase_c"/>
    <property type="match status" value="1"/>
</dbReference>
<dbReference type="PANTHER" id="PTHR45453">
    <property type="entry name" value="PHOSPHATE REGULON SENSOR PROTEIN PHOR"/>
    <property type="match status" value="1"/>
</dbReference>
<keyword evidence="6" id="KW-0902">Two-component regulatory system</keyword>
<dbReference type="Gene3D" id="3.30.565.10">
    <property type="entry name" value="Histidine kinase-like ATPase, C-terminal domain"/>
    <property type="match status" value="1"/>
</dbReference>
<name>A0A4V2UTR3_9SPHI</name>
<dbReference type="FunFam" id="3.30.565.10:FF:000006">
    <property type="entry name" value="Sensor histidine kinase WalK"/>
    <property type="match status" value="1"/>
</dbReference>
<keyword evidence="5 10" id="KW-0418">Kinase</keyword>
<dbReference type="InterPro" id="IPR005467">
    <property type="entry name" value="His_kinase_dom"/>
</dbReference>
<dbReference type="InterPro" id="IPR050351">
    <property type="entry name" value="BphY/WalK/GraS-like"/>
</dbReference>
<evidence type="ECO:0000256" key="8">
    <source>
        <dbReference type="SAM" id="Phobius"/>
    </source>
</evidence>
<dbReference type="InterPro" id="IPR003594">
    <property type="entry name" value="HATPase_dom"/>
</dbReference>
<dbReference type="OrthoDB" id="9813151at2"/>
<sequence>MIKNPTPRMLALFTALLIALVVGVLSIVYRLTFIQGLLVMAVVTLVAYILIYYSLEYFIYRKIKLIYKSIHQLKTQRTDSASVPYFGDSSDDPIAAVASDVQEWAEARKGEIETLKKTEEYRKEFLGNVAHELKTPIFNIQGYINTLLDGAMDDPEVLRHFLNKAAKSADRIADMVDDLEAISNLESGRESMEFEIFDINDLIKDVFDSLEYMASHKKIILDFKEGCNYTMIVEADKYRIRQVLVNLITNSIKYGRQNGKTLAGMYDMDENVLIEITDNGLGIGPEHLPRVFERFYRVDKSRSRIEGGTGLGLSIVKHIIESHEQTINVRSTPGIGTTFGFTLKKA</sequence>
<proteinExistence type="predicted"/>
<dbReference type="InterPro" id="IPR004358">
    <property type="entry name" value="Sig_transdc_His_kin-like_C"/>
</dbReference>
<dbReference type="SUPFAM" id="SSF47384">
    <property type="entry name" value="Homodimeric domain of signal transducing histidine kinase"/>
    <property type="match status" value="1"/>
</dbReference>
<keyword evidence="7 8" id="KW-0472">Membrane</keyword>
<dbReference type="SMART" id="SM00387">
    <property type="entry name" value="HATPase_c"/>
    <property type="match status" value="1"/>
</dbReference>
<dbReference type="RefSeq" id="WP_132129131.1">
    <property type="nucleotide sequence ID" value="NZ_CP042432.1"/>
</dbReference>
<dbReference type="CDD" id="cd00082">
    <property type="entry name" value="HisKA"/>
    <property type="match status" value="1"/>
</dbReference>
<organism evidence="10 11">
    <name type="scientific">Anseongella ginsenosidimutans</name>
    <dbReference type="NCBI Taxonomy" id="496056"/>
    <lineage>
        <taxon>Bacteria</taxon>
        <taxon>Pseudomonadati</taxon>
        <taxon>Bacteroidota</taxon>
        <taxon>Sphingobacteriia</taxon>
        <taxon>Sphingobacteriales</taxon>
        <taxon>Sphingobacteriaceae</taxon>
        <taxon>Anseongella</taxon>
    </lineage>
</organism>
<keyword evidence="3" id="KW-0597">Phosphoprotein</keyword>
<reference evidence="10 11" key="1">
    <citation type="submission" date="2019-03" db="EMBL/GenBank/DDBJ databases">
        <title>Genomic Encyclopedia of Type Strains, Phase IV (KMG-IV): sequencing the most valuable type-strain genomes for metagenomic binning, comparative biology and taxonomic classification.</title>
        <authorList>
            <person name="Goeker M."/>
        </authorList>
    </citation>
    <scope>NUCLEOTIDE SEQUENCE [LARGE SCALE GENOMIC DNA]</scope>
    <source>
        <strain evidence="10 11">DSM 21100</strain>
    </source>
</reference>
<evidence type="ECO:0000259" key="9">
    <source>
        <dbReference type="PROSITE" id="PS50109"/>
    </source>
</evidence>
<evidence type="ECO:0000256" key="1">
    <source>
        <dbReference type="ARBA" id="ARBA00000085"/>
    </source>
</evidence>
<dbReference type="Pfam" id="PF00512">
    <property type="entry name" value="HisKA"/>
    <property type="match status" value="1"/>
</dbReference>
<dbReference type="GO" id="GO:0016036">
    <property type="term" value="P:cellular response to phosphate starvation"/>
    <property type="evidence" value="ECO:0007669"/>
    <property type="project" value="TreeGrafter"/>
</dbReference>
<dbReference type="AlphaFoldDB" id="A0A4V2UTR3"/>
<accession>A0A4V2UTR3</accession>
<comment type="catalytic activity">
    <reaction evidence="1">
        <text>ATP + protein L-histidine = ADP + protein N-phospho-L-histidine.</text>
        <dbReference type="EC" id="2.7.13.3"/>
    </reaction>
</comment>
<evidence type="ECO:0000256" key="2">
    <source>
        <dbReference type="ARBA" id="ARBA00012438"/>
    </source>
</evidence>
<dbReference type="GO" id="GO:0005886">
    <property type="term" value="C:plasma membrane"/>
    <property type="evidence" value="ECO:0007669"/>
    <property type="project" value="TreeGrafter"/>
</dbReference>
<evidence type="ECO:0000313" key="11">
    <source>
        <dbReference type="Proteomes" id="UP000295807"/>
    </source>
</evidence>
<keyword evidence="8" id="KW-1133">Transmembrane helix</keyword>
<evidence type="ECO:0000256" key="6">
    <source>
        <dbReference type="ARBA" id="ARBA00023012"/>
    </source>
</evidence>
<keyword evidence="4" id="KW-0808">Transferase</keyword>
<gene>
    <name evidence="10" type="ORF">EDD80_105150</name>
</gene>
<protein>
    <recommendedName>
        <fullName evidence="2">histidine kinase</fullName>
        <ecNumber evidence="2">2.7.13.3</ecNumber>
    </recommendedName>
</protein>
<feature type="domain" description="Histidine kinase" evidence="9">
    <location>
        <begin position="128"/>
        <end position="346"/>
    </location>
</feature>
<evidence type="ECO:0000256" key="3">
    <source>
        <dbReference type="ARBA" id="ARBA00022553"/>
    </source>
</evidence>
<dbReference type="InterPro" id="IPR036890">
    <property type="entry name" value="HATPase_C_sf"/>
</dbReference>
<dbReference type="EC" id="2.7.13.3" evidence="2"/>
<dbReference type="InterPro" id="IPR036097">
    <property type="entry name" value="HisK_dim/P_sf"/>
</dbReference>
<dbReference type="Gene3D" id="1.10.287.130">
    <property type="match status" value="1"/>
</dbReference>
<dbReference type="PRINTS" id="PR00344">
    <property type="entry name" value="BCTRLSENSOR"/>
</dbReference>
<dbReference type="Proteomes" id="UP000295807">
    <property type="component" value="Unassembled WGS sequence"/>
</dbReference>
<dbReference type="CDD" id="cd00075">
    <property type="entry name" value="HATPase"/>
    <property type="match status" value="1"/>
</dbReference>
<evidence type="ECO:0000256" key="4">
    <source>
        <dbReference type="ARBA" id="ARBA00022679"/>
    </source>
</evidence>
<dbReference type="InterPro" id="IPR003661">
    <property type="entry name" value="HisK_dim/P_dom"/>
</dbReference>
<dbReference type="SMART" id="SM00388">
    <property type="entry name" value="HisKA"/>
    <property type="match status" value="1"/>
</dbReference>
<evidence type="ECO:0000256" key="5">
    <source>
        <dbReference type="ARBA" id="ARBA00022777"/>
    </source>
</evidence>
<dbReference type="EMBL" id="SMAD01000005">
    <property type="protein sequence ID" value="TCS87336.1"/>
    <property type="molecule type" value="Genomic_DNA"/>
</dbReference>
<dbReference type="PANTHER" id="PTHR45453:SF1">
    <property type="entry name" value="PHOSPHATE REGULON SENSOR PROTEIN PHOR"/>
    <property type="match status" value="1"/>
</dbReference>
<feature type="transmembrane region" description="Helical" evidence="8">
    <location>
        <begin position="36"/>
        <end position="55"/>
    </location>
</feature>
<dbReference type="GO" id="GO:0000155">
    <property type="term" value="F:phosphorelay sensor kinase activity"/>
    <property type="evidence" value="ECO:0007669"/>
    <property type="project" value="InterPro"/>
</dbReference>
<evidence type="ECO:0000256" key="7">
    <source>
        <dbReference type="ARBA" id="ARBA00023136"/>
    </source>
</evidence>
<keyword evidence="11" id="KW-1185">Reference proteome</keyword>
<comment type="caution">
    <text evidence="10">The sequence shown here is derived from an EMBL/GenBank/DDBJ whole genome shotgun (WGS) entry which is preliminary data.</text>
</comment>
<dbReference type="PROSITE" id="PS50109">
    <property type="entry name" value="HIS_KIN"/>
    <property type="match status" value="1"/>
</dbReference>
<dbReference type="SUPFAM" id="SSF55874">
    <property type="entry name" value="ATPase domain of HSP90 chaperone/DNA topoisomerase II/histidine kinase"/>
    <property type="match status" value="1"/>
</dbReference>
<dbReference type="FunFam" id="1.10.287.130:FF:000001">
    <property type="entry name" value="Two-component sensor histidine kinase"/>
    <property type="match status" value="1"/>
</dbReference>
<keyword evidence="8" id="KW-0812">Transmembrane</keyword>